<organism evidence="1 2">
    <name type="scientific">Trifolium pratense</name>
    <name type="common">Red clover</name>
    <dbReference type="NCBI Taxonomy" id="57577"/>
    <lineage>
        <taxon>Eukaryota</taxon>
        <taxon>Viridiplantae</taxon>
        <taxon>Streptophyta</taxon>
        <taxon>Embryophyta</taxon>
        <taxon>Tracheophyta</taxon>
        <taxon>Spermatophyta</taxon>
        <taxon>Magnoliopsida</taxon>
        <taxon>eudicotyledons</taxon>
        <taxon>Gunneridae</taxon>
        <taxon>Pentapetalae</taxon>
        <taxon>rosids</taxon>
        <taxon>fabids</taxon>
        <taxon>Fabales</taxon>
        <taxon>Fabaceae</taxon>
        <taxon>Papilionoideae</taxon>
        <taxon>50 kb inversion clade</taxon>
        <taxon>NPAAA clade</taxon>
        <taxon>Hologalegina</taxon>
        <taxon>IRL clade</taxon>
        <taxon>Trifolieae</taxon>
        <taxon>Trifolium</taxon>
    </lineage>
</organism>
<comment type="caution">
    <text evidence="1">The sequence shown here is derived from an EMBL/GenBank/DDBJ whole genome shotgun (WGS) entry which is preliminary data.</text>
</comment>
<proteinExistence type="predicted"/>
<keyword evidence="2" id="KW-1185">Reference proteome</keyword>
<reference evidence="1" key="1">
    <citation type="submission" date="2023-10" db="EMBL/GenBank/DDBJ databases">
        <authorList>
            <person name="Rodriguez Cubillos JULIANA M."/>
            <person name="De Vega J."/>
        </authorList>
    </citation>
    <scope>NUCLEOTIDE SEQUENCE</scope>
</reference>
<protein>
    <submittedName>
        <fullName evidence="1">Uncharacterized protein</fullName>
    </submittedName>
</protein>
<evidence type="ECO:0000313" key="2">
    <source>
        <dbReference type="Proteomes" id="UP001177021"/>
    </source>
</evidence>
<accession>A0ACB0L2V6</accession>
<gene>
    <name evidence="1" type="ORF">MILVUS5_LOCUS28378</name>
</gene>
<sequence>MEKGSETKSETKLDNMLMVFVLHGLHKDFEHVRNQTLTNSEVPTLEVLFDRLLRVPSPNESINIDVAAPIESSMLVSNSANRGEADSEYQEYLQFKAAQKASSSSATVAHTGNSTICLSHSASIGPWILDSGASDHLAGNPSLFSKLSHPQTPHTITLANGSKAHATGVGHASPLPSLSLNSVLFVPGCPFNLISVSQLTRSLNCSITFNSDSVCIQDRSTGQTIGTGSESRGLYYLQPSTSTICVASESPELLHRRLGHPSLEKFKRMVPQLQLKSLDCESCQLGKHVRVSFPKLIPPPVLPIPVLDVPQVSEQESPLHVDRKYGITYERHRHNALNVALPPEPQDSVPAPISSPTTVPPDTSADQPITIRKGNRSTRNPYPVYNFVSYHRLSSCHSAFVSALSSITIPKNVQEALSHPGWRQAMIDEMTALESNSTWTLVPHPTGKSTVGCRWVFTVKVGPDGQVDRLKAQLVAKGYTQIYGLDYGDTFSPVAKMASVRLFLSMAAIRHWPLYQLDIKNAFLHGDLEEEIYMEQPPGFVAQGSQVLSAGYRSHYDIVITGDDEEGIKQLKQHLFTHFQTKDLGRLRYFLGIEVAQSKSGIAISQRKYALDILEETGMLDCKPVDTPMDPNVKLIPNQGEPYPNQGQYRRLVGKLNYLTMSRPDLAFPVSVISQFLNSPCDSHWNAVVRILRYIKGSPGKGLIYTDRGHTNILGYSDADWAGDAGDRKSTSGYCVLFGGNLISWKSKKQTVVARSSTEAEYRAMANATCELVWLRNLLQELKFCEICPMELACDNQSALHLSSNPIFHERTKHIEVDCHFIREKIISGIIKTSFIRSNDQLADMLTKSLRGPRIAYICNKLDASDIYAPA</sequence>
<dbReference type="Proteomes" id="UP001177021">
    <property type="component" value="Unassembled WGS sequence"/>
</dbReference>
<evidence type="ECO:0000313" key="1">
    <source>
        <dbReference type="EMBL" id="CAJ2662844.1"/>
    </source>
</evidence>
<dbReference type="EMBL" id="CASHSV030000409">
    <property type="protein sequence ID" value="CAJ2662844.1"/>
    <property type="molecule type" value="Genomic_DNA"/>
</dbReference>
<name>A0ACB0L2V6_TRIPR</name>